<dbReference type="InterPro" id="IPR018600">
    <property type="entry name" value="Phage_SP-beta_YonK"/>
</dbReference>
<organism evidence="2 3">
    <name type="scientific">Bacillus pumilus</name>
    <name type="common">Bacillus mesentericus</name>
    <dbReference type="NCBI Taxonomy" id="1408"/>
    <lineage>
        <taxon>Bacteria</taxon>
        <taxon>Bacillati</taxon>
        <taxon>Bacillota</taxon>
        <taxon>Bacilli</taxon>
        <taxon>Bacillales</taxon>
        <taxon>Bacillaceae</taxon>
        <taxon>Bacillus</taxon>
    </lineage>
</organism>
<dbReference type="SUPFAM" id="SSF160570">
    <property type="entry name" value="YonK-like"/>
    <property type="match status" value="1"/>
</dbReference>
<reference evidence="2 3" key="1">
    <citation type="submission" date="2017-06" db="EMBL/GenBank/DDBJ databases">
        <title>Draft Genome Sequence of Bacillus sp Strain 36R Isolated from saline sediment at Atanasia, Sonora, Mexico.</title>
        <authorList>
            <person name="Sanchez Diaz R."/>
            <person name="Quiroz Macias M.E."/>
            <person name="Ibarra Gamez J.C."/>
            <person name="Enciso Ibarra J."/>
            <person name="Gomez Gil B."/>
            <person name="Galaviz Silva L."/>
        </authorList>
    </citation>
    <scope>NUCLEOTIDE SEQUENCE [LARGE SCALE GENOMIC DNA]</scope>
    <source>
        <strain evidence="2 3">36R_ATNSAL</strain>
    </source>
</reference>
<evidence type="ECO:0000313" key="3">
    <source>
        <dbReference type="Proteomes" id="UP000228754"/>
    </source>
</evidence>
<evidence type="ECO:0000313" key="2">
    <source>
        <dbReference type="EMBL" id="PCK17655.1"/>
    </source>
</evidence>
<protein>
    <recommendedName>
        <fullName evidence="1">Bacillus phage SPbeta YonK domain-containing protein</fullName>
    </recommendedName>
</protein>
<gene>
    <name evidence="2" type="ORF">CEY02_19660</name>
</gene>
<evidence type="ECO:0000259" key="1">
    <source>
        <dbReference type="Pfam" id="PF09642"/>
    </source>
</evidence>
<dbReference type="EMBL" id="NKHG01000135">
    <property type="protein sequence ID" value="PCK17655.1"/>
    <property type="molecule type" value="Genomic_DNA"/>
</dbReference>
<comment type="caution">
    <text evidence="2">The sequence shown here is derived from an EMBL/GenBank/DDBJ whole genome shotgun (WGS) entry which is preliminary data.</text>
</comment>
<dbReference type="AlphaFoldDB" id="A0A2A5IK13"/>
<name>A0A2A5IK13_BACPU</name>
<dbReference type="Proteomes" id="UP000228754">
    <property type="component" value="Unassembled WGS sequence"/>
</dbReference>
<dbReference type="InterPro" id="IPR037261">
    <property type="entry name" value="YonK_sf"/>
</dbReference>
<dbReference type="Pfam" id="PF09642">
    <property type="entry name" value="YonK"/>
    <property type="match status" value="1"/>
</dbReference>
<dbReference type="Gene3D" id="6.20.120.10">
    <property type="match status" value="1"/>
</dbReference>
<dbReference type="OrthoDB" id="2907886at2"/>
<proteinExistence type="predicted"/>
<feature type="domain" description="Bacillus phage SPbeta YonK" evidence="1">
    <location>
        <begin position="1"/>
        <end position="60"/>
    </location>
</feature>
<accession>A0A2A5IK13</accession>
<sequence>MASKKTNQVNLKGFFDMDVMEVIEVKSNEELPYDFKEILSEFNGKQVSITIKEENDLPVKDKE</sequence>